<dbReference type="InterPro" id="IPR036458">
    <property type="entry name" value="Na:dicarbo_symporter_sf"/>
</dbReference>
<evidence type="ECO:0000256" key="7">
    <source>
        <dbReference type="SAM" id="Phobius"/>
    </source>
</evidence>
<keyword evidence="5 7" id="KW-1133">Transmembrane helix</keyword>
<keyword evidence="4 7" id="KW-0812">Transmembrane</keyword>
<comment type="subcellular location">
    <subcellularLocation>
        <location evidence="1">Cell membrane</location>
        <topology evidence="1">Multi-pass membrane protein</topology>
    </subcellularLocation>
</comment>
<evidence type="ECO:0000256" key="5">
    <source>
        <dbReference type="ARBA" id="ARBA00022989"/>
    </source>
</evidence>
<keyword evidence="6 7" id="KW-0472">Membrane</keyword>
<sequence length="410" mass="43419">MKRVINSYRSSLILLASMILGGLLGFVWGPGASSLQPIADTFLNLLYCSVVPLIFFSLSSAIAKMQNLSKLAKIMGNFFLLTFVTGIVSSLFMVVSTFLVNPASGVNIALNESVDTSDSNLNILGMFTVNDFPELFSRNHLMALIVFTIIFAIGLIQVGEKGKPVVTLMETLTEVIVKVIGIIMKLAPLGLGAYFAILIGNNGSEVVGSLSKAVGLYLVVLVIYFIVSQTLAAYLSAGFSGVKKWWSTCIPVLLTALGTSSSAASIPVNLDHAKKLGISDEIADLVIPLGATLHKDGACLIQIVKIVVLSSLFKIDFFTPQNIFMAVLISVIASLVVGGIPGGGYVAEIFIISAFGFPAQAIPIMVLLGTVTDAPATALNVTGDTGLAMMIARIVDGKDWMMKKELAKSL</sequence>
<evidence type="ECO:0000256" key="6">
    <source>
        <dbReference type="ARBA" id="ARBA00023136"/>
    </source>
</evidence>
<feature type="transmembrane region" description="Helical" evidence="7">
    <location>
        <begin position="42"/>
        <end position="63"/>
    </location>
</feature>
<reference evidence="8 9" key="1">
    <citation type="journal article" date="2021" name="Int. J. Syst. Evol. Microbiol.">
        <title>Streptococcus vicugnae sp. nov., isolated from faeces of alpacas (Vicugna pacos) and cattle (Bos taurus), Streptococcus zalophi sp. nov., and Streptococcus pacificus sp. nov., isolated from respiratory tract of California sea lions (Zalophus californianus).</title>
        <authorList>
            <person name="Volokhov D.V."/>
            <person name="Zagorodnyaya T.A."/>
            <person name="Shen Z."/>
            <person name="Blom J."/>
            <person name="Furtak V.A."/>
            <person name="Eisenberg T."/>
            <person name="Fan P."/>
            <person name="Jeong K.C."/>
            <person name="Gao Y."/>
            <person name="Zhang S."/>
            <person name="Amselle M."/>
        </authorList>
    </citation>
    <scope>NUCLEOTIDE SEQUENCE [LARGE SCALE GENOMIC DNA]</scope>
    <source>
        <strain evidence="8 9">CSL7591</strain>
    </source>
</reference>
<evidence type="ECO:0000256" key="1">
    <source>
        <dbReference type="ARBA" id="ARBA00004651"/>
    </source>
</evidence>
<feature type="transmembrane region" description="Helical" evidence="7">
    <location>
        <begin position="349"/>
        <end position="368"/>
    </location>
</feature>
<dbReference type="RefSeq" id="WP_199575405.1">
    <property type="nucleotide sequence ID" value="NZ_JAENBO010000002.1"/>
</dbReference>
<keyword evidence="2" id="KW-0813">Transport</keyword>
<proteinExistence type="predicted"/>
<organism evidence="8 9">
    <name type="scientific">Streptococcus pacificus</name>
    <dbReference type="NCBI Taxonomy" id="2740577"/>
    <lineage>
        <taxon>Bacteria</taxon>
        <taxon>Bacillati</taxon>
        <taxon>Bacillota</taxon>
        <taxon>Bacilli</taxon>
        <taxon>Lactobacillales</taxon>
        <taxon>Streptococcaceae</taxon>
        <taxon>Streptococcus</taxon>
    </lineage>
</organism>
<dbReference type="EMBL" id="JAENBO010000002">
    <property type="protein sequence ID" value="MBJ8325848.1"/>
    <property type="molecule type" value="Genomic_DNA"/>
</dbReference>
<feature type="transmembrane region" description="Helical" evidence="7">
    <location>
        <begin position="140"/>
        <end position="158"/>
    </location>
</feature>
<dbReference type="SUPFAM" id="SSF118215">
    <property type="entry name" value="Proton glutamate symport protein"/>
    <property type="match status" value="1"/>
</dbReference>
<comment type="caution">
    <text evidence="8">The sequence shown here is derived from an EMBL/GenBank/DDBJ whole genome shotgun (WGS) entry which is preliminary data.</text>
</comment>
<evidence type="ECO:0000256" key="4">
    <source>
        <dbReference type="ARBA" id="ARBA00022692"/>
    </source>
</evidence>
<dbReference type="Pfam" id="PF00375">
    <property type="entry name" value="SDF"/>
    <property type="match status" value="1"/>
</dbReference>
<feature type="transmembrane region" description="Helical" evidence="7">
    <location>
        <begin position="323"/>
        <end position="343"/>
    </location>
</feature>
<evidence type="ECO:0000256" key="2">
    <source>
        <dbReference type="ARBA" id="ARBA00022448"/>
    </source>
</evidence>
<feature type="transmembrane region" description="Helical" evidence="7">
    <location>
        <begin position="12"/>
        <end position="30"/>
    </location>
</feature>
<evidence type="ECO:0000256" key="3">
    <source>
        <dbReference type="ARBA" id="ARBA00022475"/>
    </source>
</evidence>
<feature type="transmembrane region" description="Helical" evidence="7">
    <location>
        <begin position="179"/>
        <end position="199"/>
    </location>
</feature>
<keyword evidence="3" id="KW-1003">Cell membrane</keyword>
<dbReference type="Gene3D" id="1.10.3860.10">
    <property type="entry name" value="Sodium:dicarboxylate symporter"/>
    <property type="match status" value="1"/>
</dbReference>
<accession>A0ABS0ZJF9</accession>
<dbReference type="InterPro" id="IPR001991">
    <property type="entry name" value="Na-dicarboxylate_symporter"/>
</dbReference>
<evidence type="ECO:0000313" key="8">
    <source>
        <dbReference type="EMBL" id="MBJ8325848.1"/>
    </source>
</evidence>
<keyword evidence="9" id="KW-1185">Reference proteome</keyword>
<feature type="transmembrane region" description="Helical" evidence="7">
    <location>
        <begin position="214"/>
        <end position="235"/>
    </location>
</feature>
<feature type="transmembrane region" description="Helical" evidence="7">
    <location>
        <begin position="75"/>
        <end position="100"/>
    </location>
</feature>
<name>A0ABS0ZJF9_9STRE</name>
<evidence type="ECO:0000313" key="9">
    <source>
        <dbReference type="Proteomes" id="UP000653045"/>
    </source>
</evidence>
<dbReference type="PANTHER" id="PTHR42865:SF7">
    <property type="entry name" value="PROTON_GLUTAMATE-ASPARTATE SYMPORTER"/>
    <property type="match status" value="1"/>
</dbReference>
<dbReference type="PANTHER" id="PTHR42865">
    <property type="entry name" value="PROTON/GLUTAMATE-ASPARTATE SYMPORTER"/>
    <property type="match status" value="1"/>
</dbReference>
<protein>
    <submittedName>
        <fullName evidence="8">Dicarboxylate/amino acid:cation symporter</fullName>
    </submittedName>
</protein>
<dbReference type="PRINTS" id="PR00173">
    <property type="entry name" value="EDTRNSPORT"/>
</dbReference>
<dbReference type="Proteomes" id="UP000653045">
    <property type="component" value="Unassembled WGS sequence"/>
</dbReference>
<gene>
    <name evidence="8" type="ORF">JHK62_04030</name>
</gene>